<dbReference type="AlphaFoldDB" id="A0A135I8D8"/>
<reference evidence="2 3" key="1">
    <citation type="submission" date="2015-11" db="EMBL/GenBank/DDBJ databases">
        <title>Genomic Taxonomy of the Vibrionaceae.</title>
        <authorList>
            <person name="Gomez-Gil B."/>
            <person name="Enciso-Ibarra J."/>
        </authorList>
    </citation>
    <scope>NUCLEOTIDE SEQUENCE [LARGE SCALE GENOMIC DNA]</scope>
    <source>
        <strain evidence="2 3">CAIM 912</strain>
    </source>
</reference>
<keyword evidence="3" id="KW-1185">Reference proteome</keyword>
<keyword evidence="1" id="KW-0732">Signal</keyword>
<dbReference type="RefSeq" id="WP_067417297.1">
    <property type="nucleotide sequence ID" value="NZ_LNTY01000034.1"/>
</dbReference>
<feature type="signal peptide" evidence="1">
    <location>
        <begin position="1"/>
        <end position="24"/>
    </location>
</feature>
<sequence length="123" mass="12645">MKNMTLKLAVLVGVVLGVSGCAIKQPQTTTVYIPKGAIQCESEGMTLSDSTKRLASVGVKSLSAQCGDLTGVMNAAVCGGETGKIIVHSIASKEVLLAAEAGYKNANELKSADGLGYTMFDCD</sequence>
<gene>
    <name evidence="2" type="ORF">ATN88_03435</name>
</gene>
<dbReference type="OrthoDB" id="6899340at2"/>
<dbReference type="EMBL" id="LNTY01000034">
    <property type="protein sequence ID" value="KXF81716.1"/>
    <property type="molecule type" value="Genomic_DNA"/>
</dbReference>
<name>A0A135I8D8_9GAMM</name>
<protein>
    <recommendedName>
        <fullName evidence="4">Lipoprotein</fullName>
    </recommendedName>
</protein>
<dbReference type="Proteomes" id="UP000070529">
    <property type="component" value="Unassembled WGS sequence"/>
</dbReference>
<comment type="caution">
    <text evidence="2">The sequence shown here is derived from an EMBL/GenBank/DDBJ whole genome shotgun (WGS) entry which is preliminary data.</text>
</comment>
<evidence type="ECO:0008006" key="4">
    <source>
        <dbReference type="Google" id="ProtNLM"/>
    </source>
</evidence>
<feature type="chain" id="PRO_5007465733" description="Lipoprotein" evidence="1">
    <location>
        <begin position="25"/>
        <end position="123"/>
    </location>
</feature>
<evidence type="ECO:0000313" key="2">
    <source>
        <dbReference type="EMBL" id="KXF81716.1"/>
    </source>
</evidence>
<organism evidence="2 3">
    <name type="scientific">Enterovibrio coralii</name>
    <dbReference type="NCBI Taxonomy" id="294935"/>
    <lineage>
        <taxon>Bacteria</taxon>
        <taxon>Pseudomonadati</taxon>
        <taxon>Pseudomonadota</taxon>
        <taxon>Gammaproteobacteria</taxon>
        <taxon>Vibrionales</taxon>
        <taxon>Vibrionaceae</taxon>
        <taxon>Enterovibrio</taxon>
    </lineage>
</organism>
<proteinExistence type="predicted"/>
<accession>A0A135I8D8</accession>
<dbReference type="PROSITE" id="PS51257">
    <property type="entry name" value="PROKAR_LIPOPROTEIN"/>
    <property type="match status" value="1"/>
</dbReference>
<evidence type="ECO:0000313" key="3">
    <source>
        <dbReference type="Proteomes" id="UP000070529"/>
    </source>
</evidence>
<dbReference type="STRING" id="294935.ATN88_03435"/>
<evidence type="ECO:0000256" key="1">
    <source>
        <dbReference type="SAM" id="SignalP"/>
    </source>
</evidence>